<dbReference type="GO" id="GO:0031380">
    <property type="term" value="C:nuclear RNA-directed RNA polymerase complex"/>
    <property type="evidence" value="ECO:0007669"/>
    <property type="project" value="TreeGrafter"/>
</dbReference>
<evidence type="ECO:0000256" key="1">
    <source>
        <dbReference type="RuleBase" id="RU363098"/>
    </source>
</evidence>
<gene>
    <name evidence="3" type="ORF">D8674_037859</name>
</gene>
<keyword evidence="1" id="KW-0548">Nucleotidyltransferase</keyword>
<dbReference type="AlphaFoldDB" id="A0A5N5H7E8"/>
<keyword evidence="1" id="KW-0943">RNA-mediated gene silencing</keyword>
<evidence type="ECO:0000259" key="2">
    <source>
        <dbReference type="Pfam" id="PF05183"/>
    </source>
</evidence>
<dbReference type="InterPro" id="IPR007855">
    <property type="entry name" value="RDRP"/>
</dbReference>
<dbReference type="GO" id="GO:0030422">
    <property type="term" value="P:siRNA processing"/>
    <property type="evidence" value="ECO:0007669"/>
    <property type="project" value="TreeGrafter"/>
</dbReference>
<accession>A0A5N5H7E8</accession>
<evidence type="ECO:0000313" key="4">
    <source>
        <dbReference type="Proteomes" id="UP000327157"/>
    </source>
</evidence>
<comment type="function">
    <text evidence="1">Probably involved in the RNA silencing pathway and required for the generation of small interfering RNAs (siRNAs).</text>
</comment>
<dbReference type="Proteomes" id="UP000327157">
    <property type="component" value="Unassembled WGS sequence"/>
</dbReference>
<reference evidence="3 4" key="1">
    <citation type="submission" date="2019-09" db="EMBL/GenBank/DDBJ databases">
        <authorList>
            <person name="Ou C."/>
        </authorList>
    </citation>
    <scope>NUCLEOTIDE SEQUENCE [LARGE SCALE GENOMIC DNA]</scope>
    <source>
        <strain evidence="3">S2</strain>
        <tissue evidence="3">Leaf</tissue>
    </source>
</reference>
<feature type="domain" description="RDRP core" evidence="2">
    <location>
        <begin position="1"/>
        <end position="82"/>
    </location>
</feature>
<comment type="catalytic activity">
    <reaction evidence="1">
        <text>RNA(n) + a ribonucleoside 5'-triphosphate = RNA(n+1) + diphosphate</text>
        <dbReference type="Rhea" id="RHEA:21248"/>
        <dbReference type="Rhea" id="RHEA-COMP:14527"/>
        <dbReference type="Rhea" id="RHEA-COMP:17342"/>
        <dbReference type="ChEBI" id="CHEBI:33019"/>
        <dbReference type="ChEBI" id="CHEBI:61557"/>
        <dbReference type="ChEBI" id="CHEBI:140395"/>
        <dbReference type="EC" id="2.7.7.48"/>
    </reaction>
</comment>
<keyword evidence="1" id="KW-0694">RNA-binding</keyword>
<protein>
    <recommendedName>
        <fullName evidence="1">RNA-dependent RNA polymerase</fullName>
        <ecNumber evidence="1">2.7.7.48</ecNumber>
    </recommendedName>
</protein>
<dbReference type="PANTHER" id="PTHR23079:SF18">
    <property type="entry name" value="RNA-DEPENDENT RNA POLYMERASE 6"/>
    <property type="match status" value="1"/>
</dbReference>
<keyword evidence="1" id="KW-0808">Transferase</keyword>
<evidence type="ECO:0000313" key="3">
    <source>
        <dbReference type="EMBL" id="KAB2623906.1"/>
    </source>
</evidence>
<dbReference type="EC" id="2.7.7.48" evidence="1"/>
<name>A0A5N5H7E8_9ROSA</name>
<dbReference type="InterPro" id="IPR057596">
    <property type="entry name" value="RDRP_core"/>
</dbReference>
<dbReference type="PANTHER" id="PTHR23079">
    <property type="entry name" value="RNA-DEPENDENT RNA POLYMERASE"/>
    <property type="match status" value="1"/>
</dbReference>
<keyword evidence="4" id="KW-1185">Reference proteome</keyword>
<organism evidence="3 4">
    <name type="scientific">Pyrus ussuriensis x Pyrus communis</name>
    <dbReference type="NCBI Taxonomy" id="2448454"/>
    <lineage>
        <taxon>Eukaryota</taxon>
        <taxon>Viridiplantae</taxon>
        <taxon>Streptophyta</taxon>
        <taxon>Embryophyta</taxon>
        <taxon>Tracheophyta</taxon>
        <taxon>Spermatophyta</taxon>
        <taxon>Magnoliopsida</taxon>
        <taxon>eudicotyledons</taxon>
        <taxon>Gunneridae</taxon>
        <taxon>Pentapetalae</taxon>
        <taxon>rosids</taxon>
        <taxon>fabids</taxon>
        <taxon>Rosales</taxon>
        <taxon>Rosaceae</taxon>
        <taxon>Amygdaloideae</taxon>
        <taxon>Maleae</taxon>
        <taxon>Pyrus</taxon>
    </lineage>
</organism>
<dbReference type="OrthoDB" id="6513042at2759"/>
<proteinExistence type="inferred from homology"/>
<dbReference type="EMBL" id="SMOL01000162">
    <property type="protein sequence ID" value="KAB2623906.1"/>
    <property type="molecule type" value="Genomic_DNA"/>
</dbReference>
<sequence length="114" mass="13143">MVNENLGAICNARMVHANLSDYGAMDENCLQLAKYTALAVDFTKTGKTVALPTHLKPKMYPDFMGKEEYQMHKSTKILGEMLMTKKWQPLQSRIMLPVTSHMIWIWRLMELPIL</sequence>
<dbReference type="Pfam" id="PF05183">
    <property type="entry name" value="RdRP"/>
    <property type="match status" value="1"/>
</dbReference>
<comment type="similarity">
    <text evidence="1">Belongs to the RdRP family.</text>
</comment>
<reference evidence="3 4" key="2">
    <citation type="submission" date="2019-11" db="EMBL/GenBank/DDBJ databases">
        <title>A de novo genome assembly of a pear dwarfing rootstock.</title>
        <authorList>
            <person name="Wang F."/>
            <person name="Wang J."/>
            <person name="Li S."/>
            <person name="Zhang Y."/>
            <person name="Fang M."/>
            <person name="Ma L."/>
            <person name="Zhao Y."/>
            <person name="Jiang S."/>
        </authorList>
    </citation>
    <scope>NUCLEOTIDE SEQUENCE [LARGE SCALE GENOMIC DNA]</scope>
    <source>
        <strain evidence="3">S2</strain>
        <tissue evidence="3">Leaf</tissue>
    </source>
</reference>
<keyword evidence="1 3" id="KW-0696">RNA-directed RNA polymerase</keyword>
<comment type="caution">
    <text evidence="3">The sequence shown here is derived from an EMBL/GenBank/DDBJ whole genome shotgun (WGS) entry which is preliminary data.</text>
</comment>
<dbReference type="GO" id="GO:0003968">
    <property type="term" value="F:RNA-directed RNA polymerase activity"/>
    <property type="evidence" value="ECO:0007669"/>
    <property type="project" value="UniProtKB-KW"/>
</dbReference>
<dbReference type="GO" id="GO:0003723">
    <property type="term" value="F:RNA binding"/>
    <property type="evidence" value="ECO:0007669"/>
    <property type="project" value="UniProtKB-KW"/>
</dbReference>